<dbReference type="EMBL" id="JACHOU010000001">
    <property type="protein sequence ID" value="MBB6352419.1"/>
    <property type="molecule type" value="Genomic_DNA"/>
</dbReference>
<protein>
    <recommendedName>
        <fullName evidence="4">Lipoprotein</fullName>
    </recommendedName>
</protein>
<organism evidence="2 3">
    <name type="scientific">Aminobacter aganoensis</name>
    <dbReference type="NCBI Taxonomy" id="83264"/>
    <lineage>
        <taxon>Bacteria</taxon>
        <taxon>Pseudomonadati</taxon>
        <taxon>Pseudomonadota</taxon>
        <taxon>Alphaproteobacteria</taxon>
        <taxon>Hyphomicrobiales</taxon>
        <taxon>Phyllobacteriaceae</taxon>
        <taxon>Aminobacter</taxon>
    </lineage>
</organism>
<reference evidence="2 3" key="1">
    <citation type="submission" date="2020-08" db="EMBL/GenBank/DDBJ databases">
        <title>Genomic Encyclopedia of Type Strains, Phase IV (KMG-IV): sequencing the most valuable type-strain genomes for metagenomic binning, comparative biology and taxonomic classification.</title>
        <authorList>
            <person name="Goeker M."/>
        </authorList>
    </citation>
    <scope>NUCLEOTIDE SEQUENCE [LARGE SCALE GENOMIC DNA]</scope>
    <source>
        <strain evidence="2 3">DSM 7051</strain>
    </source>
</reference>
<evidence type="ECO:0000313" key="3">
    <source>
        <dbReference type="Proteomes" id="UP000536262"/>
    </source>
</evidence>
<feature type="region of interest" description="Disordered" evidence="1">
    <location>
        <begin position="46"/>
        <end position="99"/>
    </location>
</feature>
<dbReference type="RefSeq" id="WP_156381268.1">
    <property type="nucleotide sequence ID" value="NZ_BAABEG010000001.1"/>
</dbReference>
<dbReference type="PROSITE" id="PS51257">
    <property type="entry name" value="PROKAR_LIPOPROTEIN"/>
    <property type="match status" value="1"/>
</dbReference>
<proteinExistence type="predicted"/>
<dbReference type="AlphaFoldDB" id="A0A7X0F3K2"/>
<evidence type="ECO:0000256" key="1">
    <source>
        <dbReference type="SAM" id="MobiDB-lite"/>
    </source>
</evidence>
<gene>
    <name evidence="2" type="ORF">GGR00_000171</name>
</gene>
<sequence>MSSGWKLAPALVLCLSATTVGGCSRSSDGTVVIPKPMDSRRFWQDDDARRAASERSQASSFPAGPEIRFVTQQPGPRPVTRAPGRASERAAGGAKPMSCRAITSSTGRVRYACE</sequence>
<name>A0A7X0F3K2_9HYPH</name>
<comment type="caution">
    <text evidence="2">The sequence shown here is derived from an EMBL/GenBank/DDBJ whole genome shotgun (WGS) entry which is preliminary data.</text>
</comment>
<dbReference type="Proteomes" id="UP000536262">
    <property type="component" value="Unassembled WGS sequence"/>
</dbReference>
<evidence type="ECO:0000313" key="2">
    <source>
        <dbReference type="EMBL" id="MBB6352419.1"/>
    </source>
</evidence>
<keyword evidence="3" id="KW-1185">Reference proteome</keyword>
<accession>A0A7X0F3K2</accession>
<evidence type="ECO:0008006" key="4">
    <source>
        <dbReference type="Google" id="ProtNLM"/>
    </source>
</evidence>